<keyword evidence="2" id="KW-1185">Reference proteome</keyword>
<dbReference type="RefSeq" id="WP_122502311.1">
    <property type="nucleotide sequence ID" value="NZ_UPHU01000001.1"/>
</dbReference>
<proteinExistence type="predicted"/>
<reference evidence="1 2" key="1">
    <citation type="submission" date="2018-09" db="EMBL/GenBank/DDBJ databases">
        <authorList>
            <person name="Tagini F."/>
        </authorList>
    </citation>
    <scope>NUCLEOTIDE SEQUENCE [LARGE SCALE GENOMIC DNA]</scope>
    <source>
        <strain evidence="1 2">MK142</strain>
    </source>
</reference>
<dbReference type="Proteomes" id="UP000268285">
    <property type="component" value="Unassembled WGS sequence"/>
</dbReference>
<evidence type="ECO:0000313" key="1">
    <source>
        <dbReference type="EMBL" id="VBA51777.1"/>
    </source>
</evidence>
<dbReference type="EMBL" id="UPHU01000001">
    <property type="protein sequence ID" value="VBA51777.1"/>
    <property type="molecule type" value="Genomic_DNA"/>
</dbReference>
<gene>
    <name evidence="1" type="ORF">LAUMK142_03256</name>
</gene>
<evidence type="ECO:0000313" key="2">
    <source>
        <dbReference type="Proteomes" id="UP000268285"/>
    </source>
</evidence>
<dbReference type="AlphaFoldDB" id="A0A498QSH7"/>
<sequence>MGKPVSKVTDVRFEGPLAPFADGFRDKLRQLGYTQLSAVHQLRLLAHLSRWLDEHGWSGRDLTEGCVVEYLASRRATGYTLHRGRRAMVPLLDFLVAQHVTPIAPPPRPPSNGVEALLGGFERYLASERVLSRSTITAYIARGRRFLVDYTIDGKVSALSLNPWIGWWFDRRVNSENAFWPGIIRVLKSSFSSVQEGIFGAFIVYVHSRVGGV</sequence>
<evidence type="ECO:0008006" key="3">
    <source>
        <dbReference type="Google" id="ProtNLM"/>
    </source>
</evidence>
<name>A0A498QSH7_9MYCO</name>
<protein>
    <recommendedName>
        <fullName evidence="3">Core-binding (CB) domain-containing protein</fullName>
    </recommendedName>
</protein>
<dbReference type="OrthoDB" id="4603684at2"/>
<accession>A0A498QSH7</accession>
<organism evidence="1 2">
    <name type="scientific">Mycobacterium pseudokansasii</name>
    <dbReference type="NCBI Taxonomy" id="2341080"/>
    <lineage>
        <taxon>Bacteria</taxon>
        <taxon>Bacillati</taxon>
        <taxon>Actinomycetota</taxon>
        <taxon>Actinomycetes</taxon>
        <taxon>Mycobacteriales</taxon>
        <taxon>Mycobacteriaceae</taxon>
        <taxon>Mycobacterium</taxon>
    </lineage>
</organism>